<evidence type="ECO:0000256" key="11">
    <source>
        <dbReference type="ARBA" id="ARBA00023136"/>
    </source>
</evidence>
<evidence type="ECO:0000313" key="16">
    <source>
        <dbReference type="Proteomes" id="UP000230161"/>
    </source>
</evidence>
<dbReference type="PROSITE" id="PS50885">
    <property type="entry name" value="HAMP"/>
    <property type="match status" value="1"/>
</dbReference>
<evidence type="ECO:0000259" key="13">
    <source>
        <dbReference type="PROSITE" id="PS50109"/>
    </source>
</evidence>
<keyword evidence="6" id="KW-0808">Transferase</keyword>
<dbReference type="FunFam" id="1.10.287.130:FF:000001">
    <property type="entry name" value="Two-component sensor histidine kinase"/>
    <property type="match status" value="1"/>
</dbReference>
<keyword evidence="11 12" id="KW-0472">Membrane</keyword>
<feature type="domain" description="Histidine kinase" evidence="13">
    <location>
        <begin position="268"/>
        <end position="562"/>
    </location>
</feature>
<dbReference type="InterPro" id="IPR005467">
    <property type="entry name" value="His_kinase_dom"/>
</dbReference>
<dbReference type="GO" id="GO:0005886">
    <property type="term" value="C:plasma membrane"/>
    <property type="evidence" value="ECO:0007669"/>
    <property type="project" value="UniProtKB-SubCell"/>
</dbReference>
<dbReference type="InterPro" id="IPR003660">
    <property type="entry name" value="HAMP_dom"/>
</dbReference>
<evidence type="ECO:0000256" key="5">
    <source>
        <dbReference type="ARBA" id="ARBA00022553"/>
    </source>
</evidence>
<comment type="subcellular location">
    <subcellularLocation>
        <location evidence="3">Cell membrane</location>
    </subcellularLocation>
</comment>
<dbReference type="SMART" id="SM00304">
    <property type="entry name" value="HAMP"/>
    <property type="match status" value="1"/>
</dbReference>
<feature type="domain" description="HAMP" evidence="14">
    <location>
        <begin position="200"/>
        <end position="253"/>
    </location>
</feature>
<evidence type="ECO:0000259" key="14">
    <source>
        <dbReference type="PROSITE" id="PS50885"/>
    </source>
</evidence>
<dbReference type="Pfam" id="PF02518">
    <property type="entry name" value="HATPase_c"/>
    <property type="match status" value="1"/>
</dbReference>
<keyword evidence="9 12" id="KW-1133">Transmembrane helix</keyword>
<evidence type="ECO:0000313" key="15">
    <source>
        <dbReference type="EMBL" id="PJJ61973.1"/>
    </source>
</evidence>
<sequence length="570" mass="61125">MHASLLTWWAGISLRTKITGVTVLVLTAGLAITGVGTMALLKPYLIDQIDTQLKQDAQGERLNDILKSDADGNSTSLMDDSGGSDYFMAVYDSNGKLIDHNWRDRASSTLPIIPATLTVAKGIQLSQAPQPFPIYDTSKQTSFHAVFVPVSINQFETGTVILAVSLRPAENIMAAFISIYLGFGFGIVVLGALLTRLLVTTTFGPLRDVERTAAAIADGDFSQRMPDATPNTEVGRLNRSLNTMLSRIDRAFKDRAKSIDQMRRFVGDASHELRTPLVSVRGYAELYRMGALQTPEDVAQAMERIEKEAIRMGGLVEDLLELARLDETKPLTLAPVDLVPLARDAALDAMASSPARTVSVVTSVIENAVVDPGELLPDTQELDILPTPHDRDAANAASANATGPIAFAGATLARLRSRRPKKPATAESPMTTVALKASGPETAAMVNAEENKIRQVITNLMGNAMRFTPDDSPIEIGVVVDRPSQRALLEVIDHGEGIPPQIREKIFQRFWRADTSRTRETGGSGLGLAIVSSIVAAHNGTVDVVETPGGGATFRVSLPLYGSPAAPQGV</sequence>
<keyword evidence="7 12" id="KW-0812">Transmembrane</keyword>
<evidence type="ECO:0000256" key="9">
    <source>
        <dbReference type="ARBA" id="ARBA00022989"/>
    </source>
</evidence>
<dbReference type="SMART" id="SM00388">
    <property type="entry name" value="HisKA"/>
    <property type="match status" value="1"/>
</dbReference>
<dbReference type="InterPro" id="IPR036097">
    <property type="entry name" value="HisK_dim/P_sf"/>
</dbReference>
<proteinExistence type="predicted"/>
<dbReference type="SMART" id="SM00387">
    <property type="entry name" value="HATPase_c"/>
    <property type="match status" value="1"/>
</dbReference>
<dbReference type="SUPFAM" id="SSF158472">
    <property type="entry name" value="HAMP domain-like"/>
    <property type="match status" value="1"/>
</dbReference>
<dbReference type="PANTHER" id="PTHR45436:SF5">
    <property type="entry name" value="SENSOR HISTIDINE KINASE TRCS"/>
    <property type="match status" value="1"/>
</dbReference>
<dbReference type="CDD" id="cd00082">
    <property type="entry name" value="HisKA"/>
    <property type="match status" value="1"/>
</dbReference>
<evidence type="ECO:0000256" key="4">
    <source>
        <dbReference type="ARBA" id="ARBA00012438"/>
    </source>
</evidence>
<reference evidence="15 16" key="1">
    <citation type="submission" date="2017-11" db="EMBL/GenBank/DDBJ databases">
        <title>Genomic Encyclopedia of Archaeal and Bacterial Type Strains, Phase II (KMG-II): From Individual Species to Whole Genera.</title>
        <authorList>
            <person name="Goeker M."/>
        </authorList>
    </citation>
    <scope>NUCLEOTIDE SEQUENCE [LARGE SCALE GENOMIC DNA]</scope>
    <source>
        <strain evidence="15 16">DSM 25625</strain>
    </source>
</reference>
<evidence type="ECO:0000256" key="6">
    <source>
        <dbReference type="ARBA" id="ARBA00022679"/>
    </source>
</evidence>
<protein>
    <recommendedName>
        <fullName evidence="4">histidine kinase</fullName>
        <ecNumber evidence="4">2.7.13.3</ecNumber>
    </recommendedName>
</protein>
<dbReference type="EMBL" id="PGFB01000003">
    <property type="protein sequence ID" value="PJJ61973.1"/>
    <property type="molecule type" value="Genomic_DNA"/>
</dbReference>
<keyword evidence="5" id="KW-0597">Phosphoprotein</keyword>
<evidence type="ECO:0000256" key="7">
    <source>
        <dbReference type="ARBA" id="ARBA00022692"/>
    </source>
</evidence>
<dbReference type="Gene3D" id="6.10.340.10">
    <property type="match status" value="1"/>
</dbReference>
<dbReference type="CDD" id="cd06225">
    <property type="entry name" value="HAMP"/>
    <property type="match status" value="1"/>
</dbReference>
<dbReference type="AlphaFoldDB" id="A0A2M9BVJ9"/>
<keyword evidence="10" id="KW-0902">Two-component regulatory system</keyword>
<evidence type="ECO:0000256" key="1">
    <source>
        <dbReference type="ARBA" id="ARBA00000085"/>
    </source>
</evidence>
<feature type="transmembrane region" description="Helical" evidence="12">
    <location>
        <begin position="172"/>
        <end position="194"/>
    </location>
</feature>
<dbReference type="FunFam" id="3.30.565.10:FF:000006">
    <property type="entry name" value="Sensor histidine kinase WalK"/>
    <property type="match status" value="1"/>
</dbReference>
<dbReference type="EC" id="2.7.13.3" evidence="4"/>
<dbReference type="PRINTS" id="PR00344">
    <property type="entry name" value="BCTRLSENSOR"/>
</dbReference>
<dbReference type="InterPro" id="IPR004358">
    <property type="entry name" value="Sig_transdc_His_kin-like_C"/>
</dbReference>
<dbReference type="InterPro" id="IPR050428">
    <property type="entry name" value="TCS_sensor_his_kinase"/>
</dbReference>
<keyword evidence="8 15" id="KW-0418">Kinase</keyword>
<feature type="transmembrane region" description="Helical" evidence="12">
    <location>
        <begin position="20"/>
        <end position="41"/>
    </location>
</feature>
<evidence type="ECO:0000256" key="12">
    <source>
        <dbReference type="SAM" id="Phobius"/>
    </source>
</evidence>
<evidence type="ECO:0000256" key="10">
    <source>
        <dbReference type="ARBA" id="ARBA00023012"/>
    </source>
</evidence>
<dbReference type="InterPro" id="IPR003661">
    <property type="entry name" value="HisK_dim/P_dom"/>
</dbReference>
<keyword evidence="16" id="KW-1185">Reference proteome</keyword>
<dbReference type="Pfam" id="PF00672">
    <property type="entry name" value="HAMP"/>
    <property type="match status" value="1"/>
</dbReference>
<evidence type="ECO:0000256" key="2">
    <source>
        <dbReference type="ARBA" id="ARBA00001968"/>
    </source>
</evidence>
<evidence type="ECO:0000256" key="3">
    <source>
        <dbReference type="ARBA" id="ARBA00004236"/>
    </source>
</evidence>
<dbReference type="Pfam" id="PF00512">
    <property type="entry name" value="HisKA"/>
    <property type="match status" value="1"/>
</dbReference>
<dbReference type="InterPro" id="IPR003594">
    <property type="entry name" value="HATPase_dom"/>
</dbReference>
<dbReference type="RefSeq" id="WP_100344589.1">
    <property type="nucleotide sequence ID" value="NZ_PGFB01000003.1"/>
</dbReference>
<dbReference type="InterPro" id="IPR036890">
    <property type="entry name" value="HATPase_C_sf"/>
</dbReference>
<evidence type="ECO:0000256" key="8">
    <source>
        <dbReference type="ARBA" id="ARBA00022777"/>
    </source>
</evidence>
<dbReference type="Proteomes" id="UP000230161">
    <property type="component" value="Unassembled WGS sequence"/>
</dbReference>
<dbReference type="GO" id="GO:0005509">
    <property type="term" value="F:calcium ion binding"/>
    <property type="evidence" value="ECO:0007669"/>
    <property type="project" value="UniProtKB-ARBA"/>
</dbReference>
<comment type="cofactor">
    <cofactor evidence="2">
        <name>a divalent metal cation</name>
        <dbReference type="ChEBI" id="CHEBI:60240"/>
    </cofactor>
</comment>
<dbReference type="Gene3D" id="3.30.565.10">
    <property type="entry name" value="Histidine kinase-like ATPase, C-terminal domain"/>
    <property type="match status" value="1"/>
</dbReference>
<dbReference type="PROSITE" id="PS50109">
    <property type="entry name" value="HIS_KIN"/>
    <property type="match status" value="1"/>
</dbReference>
<dbReference type="GO" id="GO:0000155">
    <property type="term" value="F:phosphorelay sensor kinase activity"/>
    <property type="evidence" value="ECO:0007669"/>
    <property type="project" value="InterPro"/>
</dbReference>
<accession>A0A2M9BVJ9</accession>
<comment type="catalytic activity">
    <reaction evidence="1">
        <text>ATP + protein L-histidine = ADP + protein N-phospho-L-histidine.</text>
        <dbReference type="EC" id="2.7.13.3"/>
    </reaction>
</comment>
<dbReference type="SUPFAM" id="SSF55874">
    <property type="entry name" value="ATPase domain of HSP90 chaperone/DNA topoisomerase II/histidine kinase"/>
    <property type="match status" value="1"/>
</dbReference>
<dbReference type="SUPFAM" id="SSF47384">
    <property type="entry name" value="Homodimeric domain of signal transducing histidine kinase"/>
    <property type="match status" value="1"/>
</dbReference>
<organism evidence="15 16">
    <name type="scientific">Compostimonas suwonensis</name>
    <dbReference type="NCBI Taxonomy" id="1048394"/>
    <lineage>
        <taxon>Bacteria</taxon>
        <taxon>Bacillati</taxon>
        <taxon>Actinomycetota</taxon>
        <taxon>Actinomycetes</taxon>
        <taxon>Micrococcales</taxon>
        <taxon>Microbacteriaceae</taxon>
        <taxon>Compostimonas</taxon>
    </lineage>
</organism>
<gene>
    <name evidence="15" type="ORF">CLV54_1764</name>
</gene>
<comment type="caution">
    <text evidence="15">The sequence shown here is derived from an EMBL/GenBank/DDBJ whole genome shotgun (WGS) entry which is preliminary data.</text>
</comment>
<dbReference type="OrthoDB" id="9786919at2"/>
<dbReference type="Gene3D" id="1.10.287.130">
    <property type="match status" value="1"/>
</dbReference>
<dbReference type="PANTHER" id="PTHR45436">
    <property type="entry name" value="SENSOR HISTIDINE KINASE YKOH"/>
    <property type="match status" value="1"/>
</dbReference>
<name>A0A2M9BVJ9_9MICO</name>